<dbReference type="OrthoDB" id="9797938at2"/>
<dbReference type="Proteomes" id="UP000245926">
    <property type="component" value="Chromosome"/>
</dbReference>
<protein>
    <submittedName>
        <fullName evidence="2">Dehydratase</fullName>
    </submittedName>
</protein>
<dbReference type="Gene3D" id="3.10.129.10">
    <property type="entry name" value="Hotdog Thioesterase"/>
    <property type="match status" value="2"/>
</dbReference>
<dbReference type="PANTHER" id="PTHR43664">
    <property type="entry name" value="MONOAMINE OXIDASE-RELATED"/>
    <property type="match status" value="1"/>
</dbReference>
<dbReference type="CDD" id="cd03454">
    <property type="entry name" value="YdeM"/>
    <property type="match status" value="2"/>
</dbReference>
<proteinExistence type="predicted"/>
<accession>A0A2U8WFQ8</accession>
<dbReference type="PANTHER" id="PTHR43664:SF1">
    <property type="entry name" value="BETA-METHYLMALYL-COA DEHYDRATASE"/>
    <property type="match status" value="1"/>
</dbReference>
<evidence type="ECO:0000313" key="2">
    <source>
        <dbReference type="EMBL" id="AWN44230.1"/>
    </source>
</evidence>
<evidence type="ECO:0000313" key="3">
    <source>
        <dbReference type="Proteomes" id="UP000245926"/>
    </source>
</evidence>
<dbReference type="EMBL" id="CP029550">
    <property type="protein sequence ID" value="AWN44230.1"/>
    <property type="molecule type" value="Genomic_DNA"/>
</dbReference>
<evidence type="ECO:0000259" key="1">
    <source>
        <dbReference type="Pfam" id="PF01575"/>
    </source>
</evidence>
<dbReference type="Pfam" id="PF01575">
    <property type="entry name" value="MaoC_dehydratas"/>
    <property type="match status" value="2"/>
</dbReference>
<keyword evidence="3" id="KW-1185">Reference proteome</keyword>
<dbReference type="InterPro" id="IPR052342">
    <property type="entry name" value="MCH/BMMD"/>
</dbReference>
<dbReference type="InterPro" id="IPR002539">
    <property type="entry name" value="MaoC-like_dom"/>
</dbReference>
<dbReference type="KEGG" id="mets:DK389_31590"/>
<dbReference type="RefSeq" id="WP_109895778.1">
    <property type="nucleotide sequence ID" value="NZ_CP029550.1"/>
</dbReference>
<feature type="domain" description="MaoC-like" evidence="1">
    <location>
        <begin position="11"/>
        <end position="112"/>
    </location>
</feature>
<dbReference type="AlphaFoldDB" id="A0A2U8WFQ8"/>
<feature type="domain" description="MaoC-like" evidence="1">
    <location>
        <begin position="194"/>
        <end position="293"/>
    </location>
</feature>
<sequence>MAEIHFEDFAPGQVIESPALTVDRDEIVAFARAFDPQPFHVDEAAAKRSFVGTLIASGWHSAGLGMRLLQAHVFRGATSMGSPGITELGWVKPVLPGDAVRIVVTVADCRRSGSRPDRGFVRFALHMLNQRDETVMTQSFTVIFARRGAELLPSRAVVLAEPRPAAEPEDAEILPFLRDAELGATRALGRHVFTADAITDFARAYDPQAFHLDAQAARNTHFGALCASGWHTAAVWMRRTIATRARDAAYTAERGPVPMAGPSPGFRDLRWLAPVYAGDTLSYATTLIDKRASESRPGWGLATMRSSARNQHGVEVFAFTGMVFWQWAP</sequence>
<gene>
    <name evidence="2" type="ORF">DK389_31590</name>
</gene>
<organism evidence="2 3">
    <name type="scientific">Methylobacterium durans</name>
    <dbReference type="NCBI Taxonomy" id="2202825"/>
    <lineage>
        <taxon>Bacteria</taxon>
        <taxon>Pseudomonadati</taxon>
        <taxon>Pseudomonadota</taxon>
        <taxon>Alphaproteobacteria</taxon>
        <taxon>Hyphomicrobiales</taxon>
        <taxon>Methylobacteriaceae</taxon>
        <taxon>Methylobacterium</taxon>
    </lineage>
</organism>
<name>A0A2U8WFQ8_9HYPH</name>
<dbReference type="SUPFAM" id="SSF54637">
    <property type="entry name" value="Thioesterase/thiol ester dehydrase-isomerase"/>
    <property type="match status" value="2"/>
</dbReference>
<reference evidence="3" key="1">
    <citation type="submission" date="2018-05" db="EMBL/GenBank/DDBJ databases">
        <title>Complete Genome Sequence of Methylobacterium sp. 17SD2-17.</title>
        <authorList>
            <person name="Srinivasan S."/>
        </authorList>
    </citation>
    <scope>NUCLEOTIDE SEQUENCE [LARGE SCALE GENOMIC DNA]</scope>
    <source>
        <strain evidence="3">17SD2-17</strain>
    </source>
</reference>
<dbReference type="InterPro" id="IPR029069">
    <property type="entry name" value="HotDog_dom_sf"/>
</dbReference>